<feature type="binding site" evidence="8">
    <location>
        <position position="402"/>
    </location>
    <ligand>
        <name>[4Fe-4S] cluster</name>
        <dbReference type="ChEBI" id="CHEBI:49883"/>
        <label>2</label>
    </ligand>
</feature>
<evidence type="ECO:0000256" key="6">
    <source>
        <dbReference type="ARBA" id="ARBA00023004"/>
    </source>
</evidence>
<dbReference type="Gene3D" id="3.40.50.11540">
    <property type="entry name" value="NADH-ubiquinone oxidoreductase 51kDa subunit"/>
    <property type="match status" value="1"/>
</dbReference>
<dbReference type="InterPro" id="IPR017896">
    <property type="entry name" value="4Fe4S_Fe-S-bd"/>
</dbReference>
<dbReference type="Pfam" id="PF10531">
    <property type="entry name" value="SLBB"/>
    <property type="match status" value="1"/>
</dbReference>
<feature type="domain" description="4Fe-4S ferredoxin-type" evidence="9">
    <location>
        <begin position="354"/>
        <end position="376"/>
    </location>
</feature>
<evidence type="ECO:0000313" key="11">
    <source>
        <dbReference type="Proteomes" id="UP000319374"/>
    </source>
</evidence>
<keyword evidence="1 8" id="KW-0813">Transport</keyword>
<dbReference type="PROSITE" id="PS00198">
    <property type="entry name" value="4FE4S_FER_1"/>
    <property type="match status" value="2"/>
</dbReference>
<evidence type="ECO:0000256" key="2">
    <source>
        <dbReference type="ARBA" id="ARBA00022485"/>
    </source>
</evidence>
<dbReference type="PANTHER" id="PTHR43034:SF2">
    <property type="entry name" value="ION-TRANSLOCATING OXIDOREDUCTASE COMPLEX SUBUNIT C"/>
    <property type="match status" value="1"/>
</dbReference>
<keyword evidence="11" id="KW-1185">Reference proteome</keyword>
<dbReference type="EMBL" id="AP019736">
    <property type="protein sequence ID" value="BBL05908.1"/>
    <property type="molecule type" value="Genomic_DNA"/>
</dbReference>
<dbReference type="Pfam" id="PF13375">
    <property type="entry name" value="RnfC_N"/>
    <property type="match status" value="1"/>
</dbReference>
<dbReference type="GO" id="GO:0005886">
    <property type="term" value="C:plasma membrane"/>
    <property type="evidence" value="ECO:0007669"/>
    <property type="project" value="UniProtKB-SubCell"/>
</dbReference>
<feature type="binding site" evidence="8">
    <location>
        <position position="366"/>
    </location>
    <ligand>
        <name>[4Fe-4S] cluster</name>
        <dbReference type="ChEBI" id="CHEBI:49883"/>
        <label>1</label>
    </ligand>
</feature>
<dbReference type="GO" id="GO:0022900">
    <property type="term" value="P:electron transport chain"/>
    <property type="evidence" value="ECO:0007669"/>
    <property type="project" value="UniProtKB-UniRule"/>
</dbReference>
<evidence type="ECO:0000256" key="4">
    <source>
        <dbReference type="ARBA" id="ARBA00022737"/>
    </source>
</evidence>
<dbReference type="Gene3D" id="3.30.70.20">
    <property type="match status" value="1"/>
</dbReference>
<keyword evidence="8" id="KW-0472">Membrane</keyword>
<dbReference type="NCBIfam" id="TIGR01945">
    <property type="entry name" value="rnfC"/>
    <property type="match status" value="1"/>
</dbReference>
<proteinExistence type="inferred from homology"/>
<feature type="domain" description="4Fe-4S ferredoxin-type" evidence="9">
    <location>
        <begin position="392"/>
        <end position="422"/>
    </location>
</feature>
<evidence type="ECO:0000313" key="10">
    <source>
        <dbReference type="EMBL" id="BBL05908.1"/>
    </source>
</evidence>
<protein>
    <recommendedName>
        <fullName evidence="8">Ion-translocating oxidoreductase complex subunit C</fullName>
        <ecNumber evidence="8">7.-.-.-</ecNumber>
    </recommendedName>
    <alternativeName>
        <fullName evidence="8">Rnf electron transport complex subunit C</fullName>
    </alternativeName>
</protein>
<keyword evidence="8" id="KW-1278">Translocase</keyword>
<dbReference type="KEGG" id="ada:A5CPEGH6_05460"/>
<keyword evidence="8" id="KW-1003">Cell membrane</keyword>
<name>A0A4Y1X0T2_9BACT</name>
<feature type="binding site" evidence="8">
    <location>
        <position position="363"/>
    </location>
    <ligand>
        <name>[4Fe-4S] cluster</name>
        <dbReference type="ChEBI" id="CHEBI:49883"/>
        <label>1</label>
    </ligand>
</feature>
<feature type="binding site" evidence="8">
    <location>
        <position position="412"/>
    </location>
    <ligand>
        <name>[4Fe-4S] cluster</name>
        <dbReference type="ChEBI" id="CHEBI:49883"/>
        <label>1</label>
    </ligand>
</feature>
<reference evidence="11" key="1">
    <citation type="submission" date="2019-06" db="EMBL/GenBank/DDBJ databases">
        <title>Alistipes onderdonkii subsp. vulgaris subsp. nov., Alistipes dispar sp. nov. and Alistipes communis sp. nov., isolated from human faeces, and creation of Alistipes onderdonkii subsp. onderdonkii subsp. nov.</title>
        <authorList>
            <person name="Sakamoto M."/>
            <person name="Ikeyama N."/>
            <person name="Ogata Y."/>
            <person name="Suda W."/>
            <person name="Iino T."/>
            <person name="Hattori M."/>
            <person name="Ohkuma M."/>
        </authorList>
    </citation>
    <scope>NUCLEOTIDE SEQUENCE [LARGE SCALE GENOMIC DNA]</scope>
    <source>
        <strain evidence="11">5CPEGH6</strain>
    </source>
</reference>
<gene>
    <name evidence="8" type="primary">rnfC</name>
    <name evidence="10" type="ORF">A5CPEGH6_05460</name>
</gene>
<dbReference type="SUPFAM" id="SSF46548">
    <property type="entry name" value="alpha-helical ferredoxin"/>
    <property type="match status" value="1"/>
</dbReference>
<dbReference type="NCBIfam" id="NF003454">
    <property type="entry name" value="PRK05035.1"/>
    <property type="match status" value="1"/>
</dbReference>
<comment type="function">
    <text evidence="8">Part of a membrane-bound complex that couples electron transfer with translocation of ions across the membrane.</text>
</comment>
<comment type="subcellular location">
    <subcellularLocation>
        <location evidence="8">Cell membrane</location>
        <topology evidence="8">Peripheral membrane protein</topology>
    </subcellularLocation>
</comment>
<dbReference type="Pfam" id="PF01512">
    <property type="entry name" value="Complex1_51K"/>
    <property type="match status" value="1"/>
</dbReference>
<dbReference type="InterPro" id="IPR010208">
    <property type="entry name" value="Ion_transpt_RnfC/RsxC"/>
</dbReference>
<evidence type="ECO:0000256" key="5">
    <source>
        <dbReference type="ARBA" id="ARBA00022982"/>
    </source>
</evidence>
<dbReference type="Proteomes" id="UP000319374">
    <property type="component" value="Chromosome"/>
</dbReference>
<dbReference type="InterPro" id="IPR019554">
    <property type="entry name" value="Soluble_ligand-bd"/>
</dbReference>
<organism evidence="10 11">
    <name type="scientific">Alistipes dispar</name>
    <dbReference type="NCBI Taxonomy" id="2585119"/>
    <lineage>
        <taxon>Bacteria</taxon>
        <taxon>Pseudomonadati</taxon>
        <taxon>Bacteroidota</taxon>
        <taxon>Bacteroidia</taxon>
        <taxon>Bacteroidales</taxon>
        <taxon>Rikenellaceae</taxon>
        <taxon>Alistipes</taxon>
    </lineage>
</organism>
<keyword evidence="4 8" id="KW-0677">Repeat</keyword>
<accession>A0A4Y1X0T2</accession>
<dbReference type="SUPFAM" id="SSF142019">
    <property type="entry name" value="Nqo1 FMN-binding domain-like"/>
    <property type="match status" value="1"/>
</dbReference>
<dbReference type="InterPro" id="IPR026902">
    <property type="entry name" value="RnfC_N"/>
</dbReference>
<evidence type="ECO:0000259" key="9">
    <source>
        <dbReference type="PROSITE" id="PS51379"/>
    </source>
</evidence>
<dbReference type="AlphaFoldDB" id="A0A4Y1X0T2"/>
<keyword evidence="2 8" id="KW-0004">4Fe-4S</keyword>
<feature type="binding site" evidence="8">
    <location>
        <position position="405"/>
    </location>
    <ligand>
        <name>[4Fe-4S] cluster</name>
        <dbReference type="ChEBI" id="CHEBI:49883"/>
        <label>2</label>
    </ligand>
</feature>
<dbReference type="HAMAP" id="MF_00461">
    <property type="entry name" value="RsxC_RnfC"/>
    <property type="match status" value="1"/>
</dbReference>
<feature type="binding site" evidence="8">
    <location>
        <position position="408"/>
    </location>
    <ligand>
        <name>[4Fe-4S] cluster</name>
        <dbReference type="ChEBI" id="CHEBI:49883"/>
        <label>2</label>
    </ligand>
</feature>
<comment type="similarity">
    <text evidence="8">Belongs to the 4Fe4S bacterial-type ferredoxin family. RnfC subfamily.</text>
</comment>
<feature type="binding site" evidence="8">
    <location>
        <position position="369"/>
    </location>
    <ligand>
        <name>[4Fe-4S] cluster</name>
        <dbReference type="ChEBI" id="CHEBI:49883"/>
        <label>1</label>
    </ligand>
</feature>
<comment type="cofactor">
    <cofactor evidence="8">
        <name>[4Fe-4S] cluster</name>
        <dbReference type="ChEBI" id="CHEBI:49883"/>
    </cofactor>
    <text evidence="8">Binds 2 [4Fe-4S] clusters per subunit.</text>
</comment>
<dbReference type="PROSITE" id="PS51379">
    <property type="entry name" value="4FE4S_FER_2"/>
    <property type="match status" value="2"/>
</dbReference>
<dbReference type="GO" id="GO:0009055">
    <property type="term" value="F:electron transfer activity"/>
    <property type="evidence" value="ECO:0007669"/>
    <property type="project" value="InterPro"/>
</dbReference>
<dbReference type="InterPro" id="IPR017900">
    <property type="entry name" value="4Fe4S_Fe_S_CS"/>
</dbReference>
<feature type="binding site" evidence="8">
    <location>
        <position position="373"/>
    </location>
    <ligand>
        <name>[4Fe-4S] cluster</name>
        <dbReference type="ChEBI" id="CHEBI:49883"/>
        <label>2</label>
    </ligand>
</feature>
<dbReference type="GO" id="GO:0046872">
    <property type="term" value="F:metal ion binding"/>
    <property type="evidence" value="ECO:0007669"/>
    <property type="project" value="UniProtKB-KW"/>
</dbReference>
<evidence type="ECO:0000256" key="1">
    <source>
        <dbReference type="ARBA" id="ARBA00022448"/>
    </source>
</evidence>
<evidence type="ECO:0000256" key="7">
    <source>
        <dbReference type="ARBA" id="ARBA00023014"/>
    </source>
</evidence>
<evidence type="ECO:0000256" key="8">
    <source>
        <dbReference type="HAMAP-Rule" id="MF_00461"/>
    </source>
</evidence>
<dbReference type="EC" id="7.-.-.-" evidence="8"/>
<dbReference type="GO" id="GO:0051539">
    <property type="term" value="F:4 iron, 4 sulfur cluster binding"/>
    <property type="evidence" value="ECO:0007669"/>
    <property type="project" value="UniProtKB-KW"/>
</dbReference>
<dbReference type="PANTHER" id="PTHR43034">
    <property type="entry name" value="ION-TRANSLOCATING OXIDOREDUCTASE COMPLEX SUBUNIT C"/>
    <property type="match status" value="1"/>
</dbReference>
<keyword evidence="6 8" id="KW-0408">Iron</keyword>
<dbReference type="Pfam" id="PF13237">
    <property type="entry name" value="Fer4_10"/>
    <property type="match status" value="1"/>
</dbReference>
<sequence length="442" mass="46867">MGGVHPSENKLSCARPIERLPLPETVTIPLAQHIGAPAVARVAKGDRVLTGQLIAEAGSFMSANIHSPVSGTVTAVDLQPNGQGLRQMMITIRREGDEWAEGIDRSETLVRECTLSAQEIVARIREAGIVGMGGATFPTHVKLSVPPGKKAECVIVNGVECEPYLTSDHRTMLEYGEELLVGVTILMKAVGVGKAYIGIENNKPDAIAHLRGLSAGYGGIEIVPLQVKYPQGGEKQLIAAVTGRQVPPPPALPIDVGAVVCNASTTVAVYRAVQKRMPLIERVVTITGKGLREPKNLLTRMGTPVMTLVEAAGGLPDGELKAINGGPMMGRAMVNLGSPVTKGCSGITILSGRDAVRRAPSQCIKCAKCVEACPMGLEPYFLSKMTQKKGWDELEARMITSCIECGSCQATCPAYLPLLDWVRLGKQTVMGLIRARAAAAKK</sequence>
<keyword evidence="3 8" id="KW-0479">Metal-binding</keyword>
<dbReference type="OrthoDB" id="9767754at2"/>
<dbReference type="InterPro" id="IPR037225">
    <property type="entry name" value="Nuo51_FMN-bd_sf"/>
</dbReference>
<dbReference type="InterPro" id="IPR011538">
    <property type="entry name" value="Nuo51_FMN-bd"/>
</dbReference>
<keyword evidence="7 8" id="KW-0411">Iron-sulfur</keyword>
<keyword evidence="5 8" id="KW-0249">Electron transport</keyword>
<comment type="subunit">
    <text evidence="8">The complex is composed of six subunits: RnfA, RnfB, RnfC, RnfD, RnfE and RnfG.</text>
</comment>
<evidence type="ECO:0000256" key="3">
    <source>
        <dbReference type="ARBA" id="ARBA00022723"/>
    </source>
</evidence>